<evidence type="ECO:0000259" key="1">
    <source>
        <dbReference type="Pfam" id="PF19313"/>
    </source>
</evidence>
<dbReference type="Gene3D" id="2.60.40.1190">
    <property type="match status" value="1"/>
</dbReference>
<sequence length="594" mass="66282">LGGLRDGLITDERNANYDWSTVWDVRVHQTDQYWDVEMEIPFKSLRFKPGEGQIWGINIRRGVESKKEDSFLSPIPRSAAWGALQRVSDAATLVGISVPSNSRNLEIKPFGISSVTGTRNTTNVIDNNFLGDVGFDAKYGLTQGLTADFTVNTDFAQVEDDMQQVNLTRFSLFFPEKREFFLEGQGIFNFGGVNSGYGRGGETPLLFFSRNIGLANGQPVTMRAGSRVTGRAGRYSVGLLNIQTSEDQSLKAAATNFSVVRLRRDLFRRSTIGIMATNRSASLDGNGANQAYGVDANFAFFQNLQMSTFWAGTNSPGLSGDTTSYQGRIQNEGDKYGFTLSHLKVGDNFNPGIGFVRRDDFRKNRAELKFSPRAPSIALIRKFEMQASVEHIASISTGTLETRQYQGRFQVEMESGDRIIINTKDQYEFLPRDFTIADGVVLGVGSYRWQNTNATYMAGPQRKLSGRVTIGTGGFYSGHSTHFSADGRVEVTPKLSMEPRFQRNWIALPEGTFTTNLLSTRATYTMSARLFAGALVQYNSSNDSINTNVRFRWEYEPGSDLFVVYSEGRATDHHGFPLQKNRGFVVKFTKLFRF</sequence>
<evidence type="ECO:0000313" key="2">
    <source>
        <dbReference type="EMBL" id="SVB38553.1"/>
    </source>
</evidence>
<protein>
    <recommendedName>
        <fullName evidence="1">DUF5916 domain-containing protein</fullName>
    </recommendedName>
</protein>
<dbReference type="EMBL" id="UINC01039696">
    <property type="protein sequence ID" value="SVB38553.1"/>
    <property type="molecule type" value="Genomic_DNA"/>
</dbReference>
<name>A0A382DLQ0_9ZZZZ</name>
<dbReference type="Pfam" id="PF19313">
    <property type="entry name" value="DUF5916"/>
    <property type="match status" value="1"/>
</dbReference>
<reference evidence="2" key="1">
    <citation type="submission" date="2018-05" db="EMBL/GenBank/DDBJ databases">
        <authorList>
            <person name="Lanie J.A."/>
            <person name="Ng W.-L."/>
            <person name="Kazmierczak K.M."/>
            <person name="Andrzejewski T.M."/>
            <person name="Davidsen T.M."/>
            <person name="Wayne K.J."/>
            <person name="Tettelin H."/>
            <person name="Glass J.I."/>
            <person name="Rusch D."/>
            <person name="Podicherti R."/>
            <person name="Tsui H.-C.T."/>
            <person name="Winkler M.E."/>
        </authorList>
    </citation>
    <scope>NUCLEOTIDE SEQUENCE</scope>
</reference>
<dbReference type="SUPFAM" id="SSF49344">
    <property type="entry name" value="CBD9-like"/>
    <property type="match status" value="1"/>
</dbReference>
<accession>A0A382DLQ0</accession>
<gene>
    <name evidence="2" type="ORF">METZ01_LOCUS191407</name>
</gene>
<dbReference type="AlphaFoldDB" id="A0A382DLQ0"/>
<feature type="domain" description="DUF5916" evidence="1">
    <location>
        <begin position="127"/>
        <end position="423"/>
    </location>
</feature>
<proteinExistence type="predicted"/>
<dbReference type="InterPro" id="IPR045670">
    <property type="entry name" value="DUF5916"/>
</dbReference>
<organism evidence="2">
    <name type="scientific">marine metagenome</name>
    <dbReference type="NCBI Taxonomy" id="408172"/>
    <lineage>
        <taxon>unclassified sequences</taxon>
        <taxon>metagenomes</taxon>
        <taxon>ecological metagenomes</taxon>
    </lineage>
</organism>
<feature type="non-terminal residue" evidence="2">
    <location>
        <position position="1"/>
    </location>
</feature>